<dbReference type="GO" id="GO:0004523">
    <property type="term" value="F:RNA-DNA hybrid ribonuclease activity"/>
    <property type="evidence" value="ECO:0007669"/>
    <property type="project" value="InterPro"/>
</dbReference>
<dbReference type="InterPro" id="IPR036397">
    <property type="entry name" value="RNaseH_sf"/>
</dbReference>
<dbReference type="PROSITE" id="PS50879">
    <property type="entry name" value="RNASE_H_1"/>
    <property type="match status" value="1"/>
</dbReference>
<dbReference type="InterPro" id="IPR012337">
    <property type="entry name" value="RNaseH-like_sf"/>
</dbReference>
<dbReference type="PATRIC" id="fig|1423802.4.peg.574"/>
<organism evidence="2 3">
    <name type="scientific">Lentilactobacillus senioris DSM 24302 = JCM 17472</name>
    <dbReference type="NCBI Taxonomy" id="1423802"/>
    <lineage>
        <taxon>Bacteria</taxon>
        <taxon>Bacillati</taxon>
        <taxon>Bacillota</taxon>
        <taxon>Bacilli</taxon>
        <taxon>Lactobacillales</taxon>
        <taxon>Lactobacillaceae</taxon>
        <taxon>Lentilactobacillus</taxon>
    </lineage>
</organism>
<reference evidence="2 3" key="1">
    <citation type="journal article" date="2015" name="Genome Announc.">
        <title>Expanding the biotechnology potential of lactobacilli through comparative genomics of 213 strains and associated genera.</title>
        <authorList>
            <person name="Sun Z."/>
            <person name="Harris H.M."/>
            <person name="McCann A."/>
            <person name="Guo C."/>
            <person name="Argimon S."/>
            <person name="Zhang W."/>
            <person name="Yang X."/>
            <person name="Jeffery I.B."/>
            <person name="Cooney J.C."/>
            <person name="Kagawa T.F."/>
            <person name="Liu W."/>
            <person name="Song Y."/>
            <person name="Salvetti E."/>
            <person name="Wrobel A."/>
            <person name="Rasinkangas P."/>
            <person name="Parkhill J."/>
            <person name="Rea M.C."/>
            <person name="O'Sullivan O."/>
            <person name="Ritari J."/>
            <person name="Douillard F.P."/>
            <person name="Paul Ross R."/>
            <person name="Yang R."/>
            <person name="Briner A.E."/>
            <person name="Felis G.E."/>
            <person name="de Vos W.M."/>
            <person name="Barrangou R."/>
            <person name="Klaenhammer T.R."/>
            <person name="Caufield P.W."/>
            <person name="Cui Y."/>
            <person name="Zhang H."/>
            <person name="O'Toole P.W."/>
        </authorList>
    </citation>
    <scope>NUCLEOTIDE SEQUENCE [LARGE SCALE GENOMIC DNA]</scope>
    <source>
        <strain evidence="2 3">DSM 24302</strain>
    </source>
</reference>
<evidence type="ECO:0000313" key="3">
    <source>
        <dbReference type="Proteomes" id="UP000051256"/>
    </source>
</evidence>
<evidence type="ECO:0000313" key="2">
    <source>
        <dbReference type="EMBL" id="KRM93845.1"/>
    </source>
</evidence>
<dbReference type="Pfam" id="PF00075">
    <property type="entry name" value="RNase_H"/>
    <property type="match status" value="1"/>
</dbReference>
<accession>A0A0R2CR78</accession>
<dbReference type="EMBL" id="AYZR01000008">
    <property type="protein sequence ID" value="KRM93845.1"/>
    <property type="molecule type" value="Genomic_DNA"/>
</dbReference>
<dbReference type="GO" id="GO:0003676">
    <property type="term" value="F:nucleic acid binding"/>
    <property type="evidence" value="ECO:0007669"/>
    <property type="project" value="InterPro"/>
</dbReference>
<dbReference type="InterPro" id="IPR002156">
    <property type="entry name" value="RNaseH_domain"/>
</dbReference>
<evidence type="ECO:0000259" key="1">
    <source>
        <dbReference type="PROSITE" id="PS50879"/>
    </source>
</evidence>
<name>A0A0R2CR78_9LACO</name>
<comment type="caution">
    <text evidence="2">The sequence shown here is derived from an EMBL/GenBank/DDBJ whole genome shotgun (WGS) entry which is preliminary data.</text>
</comment>
<dbReference type="SUPFAM" id="SSF53098">
    <property type="entry name" value="Ribonuclease H-like"/>
    <property type="match status" value="1"/>
</dbReference>
<dbReference type="AlphaFoldDB" id="A0A0R2CR78"/>
<dbReference type="CDD" id="cd09279">
    <property type="entry name" value="RNase_HI_like"/>
    <property type="match status" value="1"/>
</dbReference>
<protein>
    <recommendedName>
        <fullName evidence="1">RNase H type-1 domain-containing protein</fullName>
    </recommendedName>
</protein>
<gene>
    <name evidence="2" type="ORF">FC56_GL000564</name>
</gene>
<dbReference type="STRING" id="1423802.FC56_GL000564"/>
<keyword evidence="3" id="KW-1185">Reference proteome</keyword>
<proteinExistence type="predicted"/>
<feature type="domain" description="RNase H type-1" evidence="1">
    <location>
        <begin position="1"/>
        <end position="126"/>
    </location>
</feature>
<dbReference type="Proteomes" id="UP000051256">
    <property type="component" value="Unassembled WGS sequence"/>
</dbReference>
<sequence>MIKLYTDGAYDPHSGLAAAGTLIVVDGNQLQFKEKVNATNNHQAEFLAANFGFNALQELTLPDQPILFYSDSRIVIDSLNKEYSKHYVEELNQLLHLEDQYAVVVNQWIADRQNEGAHRLALQALRES</sequence>
<dbReference type="RefSeq" id="WP_056978338.1">
    <property type="nucleotide sequence ID" value="NZ_AYZR01000008.1"/>
</dbReference>
<dbReference type="Gene3D" id="3.30.420.10">
    <property type="entry name" value="Ribonuclease H-like superfamily/Ribonuclease H"/>
    <property type="match status" value="1"/>
</dbReference>